<dbReference type="AlphaFoldDB" id="A0A521FLA4"/>
<dbReference type="RefSeq" id="WP_142479148.1">
    <property type="nucleotide sequence ID" value="NZ_CP043612.1"/>
</dbReference>
<evidence type="ECO:0000313" key="1">
    <source>
        <dbReference type="EMBL" id="SMO96955.1"/>
    </source>
</evidence>
<dbReference type="Proteomes" id="UP000319267">
    <property type="component" value="Unassembled WGS sequence"/>
</dbReference>
<gene>
    <name evidence="1" type="ORF">SAMN06265220_1232</name>
</gene>
<reference evidence="1 2" key="1">
    <citation type="submission" date="2017-05" db="EMBL/GenBank/DDBJ databases">
        <authorList>
            <person name="Varghese N."/>
            <person name="Submissions S."/>
        </authorList>
    </citation>
    <scope>NUCLEOTIDE SEQUENCE [LARGE SCALE GENOMIC DNA]</scope>
    <source>
        <strain evidence="1 2">DSM 29982</strain>
    </source>
</reference>
<dbReference type="EMBL" id="FXTQ01000023">
    <property type="protein sequence ID" value="SMO96955.1"/>
    <property type="molecule type" value="Genomic_DNA"/>
</dbReference>
<accession>A0A521FLA4</accession>
<proteinExistence type="predicted"/>
<organism evidence="1 2">
    <name type="scientific">Flavobacterium nitrogenifigens</name>
    <dbReference type="NCBI Taxonomy" id="1617283"/>
    <lineage>
        <taxon>Bacteria</taxon>
        <taxon>Pseudomonadati</taxon>
        <taxon>Bacteroidota</taxon>
        <taxon>Flavobacteriia</taxon>
        <taxon>Flavobacteriales</taxon>
        <taxon>Flavobacteriaceae</taxon>
        <taxon>Flavobacterium</taxon>
    </lineage>
</organism>
<sequence>MKKRPLTIILFSVILLFMLYKSIAYFILDSQITCDNKEPKIKLSQFVNISEKRIKYSKSFYINKDFIGFNAFVDKKYFITVTKLGKASKGYRIIKTDKKPNNSTSINLFNPSDVEDENSRYIDLHDYPFNNKQIYYHSDGPVVNINQFGFYEVEAFFSFFNVSFKGENRKDFGYAGFKKKKSISFIERKGDLFALNLFPIGNTTYKGLHELTDSEETK</sequence>
<name>A0A521FLA4_9FLAO</name>
<protein>
    <submittedName>
        <fullName evidence="1">Uncharacterized protein</fullName>
    </submittedName>
</protein>
<evidence type="ECO:0000313" key="2">
    <source>
        <dbReference type="Proteomes" id="UP000319267"/>
    </source>
</evidence>
<keyword evidence="2" id="KW-1185">Reference proteome</keyword>